<dbReference type="GO" id="GO:0036009">
    <property type="term" value="F:protein-glutamine N-methyltransferase activity"/>
    <property type="evidence" value="ECO:0007669"/>
    <property type="project" value="UniProtKB-UniRule"/>
</dbReference>
<dbReference type="NCBIfam" id="TIGR03534">
    <property type="entry name" value="RF_mod_PrmC"/>
    <property type="match status" value="1"/>
</dbReference>
<dbReference type="Gene3D" id="3.40.50.150">
    <property type="entry name" value="Vaccinia Virus protein VP39"/>
    <property type="match status" value="1"/>
</dbReference>
<evidence type="ECO:0000256" key="3">
    <source>
        <dbReference type="ARBA" id="ARBA00022691"/>
    </source>
</evidence>
<dbReference type="Proteomes" id="UP000288279">
    <property type="component" value="Unassembled WGS sequence"/>
</dbReference>
<keyword evidence="1 4" id="KW-0489">Methyltransferase</keyword>
<evidence type="ECO:0000313" key="8">
    <source>
        <dbReference type="Proteomes" id="UP000288279"/>
    </source>
</evidence>
<dbReference type="AlphaFoldDB" id="A0A432ZNV0"/>
<dbReference type="EC" id="2.1.1.298" evidence="4"/>
<evidence type="ECO:0000313" key="7">
    <source>
        <dbReference type="EMBL" id="RUO79532.1"/>
    </source>
</evidence>
<protein>
    <recommendedName>
        <fullName evidence="4">Ribosomal protein uL3 glutamine methyltransferase</fullName>
        <shortName evidence="4">uL3 MTase</shortName>
        <ecNumber evidence="4">2.1.1.298</ecNumber>
    </recommendedName>
    <alternativeName>
        <fullName evidence="4">N5-glutamine methyltransferase PrmB</fullName>
    </alternativeName>
</protein>
<evidence type="ECO:0000259" key="5">
    <source>
        <dbReference type="Pfam" id="PF05175"/>
    </source>
</evidence>
<keyword evidence="7" id="KW-0687">Ribonucleoprotein</keyword>
<accession>A0A432ZNV0</accession>
<comment type="catalytic activity">
    <reaction evidence="4">
        <text>L-glutaminyl-[ribosomal protein uL3] + S-adenosyl-L-methionine = N(5)-methyl-L-glutaminyl-[ribosomal protein uL3] + S-adenosyl-L-homocysteine + H(+)</text>
        <dbReference type="Rhea" id="RHEA:45020"/>
        <dbReference type="Rhea" id="RHEA-COMP:11063"/>
        <dbReference type="Rhea" id="RHEA-COMP:11064"/>
        <dbReference type="ChEBI" id="CHEBI:15378"/>
        <dbReference type="ChEBI" id="CHEBI:30011"/>
        <dbReference type="ChEBI" id="CHEBI:57856"/>
        <dbReference type="ChEBI" id="CHEBI:59789"/>
        <dbReference type="ChEBI" id="CHEBI:61891"/>
        <dbReference type="EC" id="2.1.1.298"/>
    </reaction>
</comment>
<dbReference type="InterPro" id="IPR004556">
    <property type="entry name" value="HemK-like"/>
</dbReference>
<organism evidence="7 8">
    <name type="scientific">Pseudidiomarina taiwanensis</name>
    <dbReference type="NCBI Taxonomy" id="337250"/>
    <lineage>
        <taxon>Bacteria</taxon>
        <taxon>Pseudomonadati</taxon>
        <taxon>Pseudomonadota</taxon>
        <taxon>Gammaproteobacteria</taxon>
        <taxon>Alteromonadales</taxon>
        <taxon>Idiomarinaceae</taxon>
        <taxon>Pseudidiomarina</taxon>
    </lineage>
</organism>
<dbReference type="InterPro" id="IPR007848">
    <property type="entry name" value="Small_mtfrase_dom"/>
</dbReference>
<dbReference type="PIRSF" id="PIRSF037167">
    <property type="entry name" value="Mtase_YfcB_prd"/>
    <property type="match status" value="1"/>
</dbReference>
<dbReference type="GO" id="GO:0005840">
    <property type="term" value="C:ribosome"/>
    <property type="evidence" value="ECO:0007669"/>
    <property type="project" value="UniProtKB-KW"/>
</dbReference>
<evidence type="ECO:0000256" key="4">
    <source>
        <dbReference type="HAMAP-Rule" id="MF_02125"/>
    </source>
</evidence>
<dbReference type="Gene3D" id="1.10.8.10">
    <property type="entry name" value="DNA helicase RuvA subunit, C-terminal domain"/>
    <property type="match status" value="1"/>
</dbReference>
<comment type="caution">
    <text evidence="7">The sequence shown here is derived from an EMBL/GenBank/DDBJ whole genome shotgun (WGS) entry which is preliminary data.</text>
</comment>
<dbReference type="Pfam" id="PF05175">
    <property type="entry name" value="MTS"/>
    <property type="match status" value="1"/>
</dbReference>
<comment type="similarity">
    <text evidence="4">Belongs to the protein N5-glutamine methyltransferase family. PrmB subfamily.</text>
</comment>
<reference evidence="7 8" key="1">
    <citation type="journal article" date="2011" name="Front. Microbiol.">
        <title>Genomic signatures of strain selection and enhancement in Bacillus atrophaeus var. globigii, a historical biowarfare simulant.</title>
        <authorList>
            <person name="Gibbons H.S."/>
            <person name="Broomall S.M."/>
            <person name="McNew L.A."/>
            <person name="Daligault H."/>
            <person name="Chapman C."/>
            <person name="Bruce D."/>
            <person name="Karavis M."/>
            <person name="Krepps M."/>
            <person name="McGregor P.A."/>
            <person name="Hong C."/>
            <person name="Park K.H."/>
            <person name="Akmal A."/>
            <person name="Feldman A."/>
            <person name="Lin J.S."/>
            <person name="Chang W.E."/>
            <person name="Higgs B.W."/>
            <person name="Demirev P."/>
            <person name="Lindquist J."/>
            <person name="Liem A."/>
            <person name="Fochler E."/>
            <person name="Read T.D."/>
            <person name="Tapia R."/>
            <person name="Johnson S."/>
            <person name="Bishop-Lilly K.A."/>
            <person name="Detter C."/>
            <person name="Han C."/>
            <person name="Sozhamannan S."/>
            <person name="Rosenzweig C.N."/>
            <person name="Skowronski E.W."/>
        </authorList>
    </citation>
    <scope>NUCLEOTIDE SEQUENCE [LARGE SCALE GENOMIC DNA]</scope>
    <source>
        <strain evidence="7 8">PIT1</strain>
    </source>
</reference>
<dbReference type="RefSeq" id="WP_126825626.1">
    <property type="nucleotide sequence ID" value="NZ_PIQG01000001.1"/>
</dbReference>
<dbReference type="InterPro" id="IPR017127">
    <property type="entry name" value="Ribosome_uL3_MTase"/>
</dbReference>
<keyword evidence="8" id="KW-1185">Reference proteome</keyword>
<proteinExistence type="inferred from homology"/>
<dbReference type="InterPro" id="IPR019874">
    <property type="entry name" value="RF_methyltr_PrmC"/>
</dbReference>
<dbReference type="GO" id="GO:0032259">
    <property type="term" value="P:methylation"/>
    <property type="evidence" value="ECO:0007669"/>
    <property type="project" value="UniProtKB-KW"/>
</dbReference>
<dbReference type="Pfam" id="PF17827">
    <property type="entry name" value="PrmC_N"/>
    <property type="match status" value="1"/>
</dbReference>
<dbReference type="NCBIfam" id="TIGR00536">
    <property type="entry name" value="hemK_fam"/>
    <property type="match status" value="1"/>
</dbReference>
<dbReference type="InterPro" id="IPR002052">
    <property type="entry name" value="DNA_methylase_N6_adenine_CS"/>
</dbReference>
<gene>
    <name evidence="4" type="primary">prmB</name>
    <name evidence="7" type="ORF">CWI83_03230</name>
</gene>
<dbReference type="OrthoDB" id="9800643at2"/>
<dbReference type="PANTHER" id="PTHR47806:SF1">
    <property type="entry name" value="RIBOSOMAL PROTEIN UL3 GLUTAMINE METHYLTRANSFERASE"/>
    <property type="match status" value="1"/>
</dbReference>
<dbReference type="InterPro" id="IPR029063">
    <property type="entry name" value="SAM-dependent_MTases_sf"/>
</dbReference>
<evidence type="ECO:0000256" key="1">
    <source>
        <dbReference type="ARBA" id="ARBA00022603"/>
    </source>
</evidence>
<dbReference type="GO" id="GO:0003676">
    <property type="term" value="F:nucleic acid binding"/>
    <property type="evidence" value="ECO:0007669"/>
    <property type="project" value="InterPro"/>
</dbReference>
<dbReference type="InterPro" id="IPR040758">
    <property type="entry name" value="PrmC_N"/>
</dbReference>
<evidence type="ECO:0000256" key="2">
    <source>
        <dbReference type="ARBA" id="ARBA00022679"/>
    </source>
</evidence>
<keyword evidence="3 4" id="KW-0949">S-adenosyl-L-methionine</keyword>
<dbReference type="NCBIfam" id="TIGR03533">
    <property type="entry name" value="L3_gln_methyl"/>
    <property type="match status" value="1"/>
</dbReference>
<dbReference type="CDD" id="cd02440">
    <property type="entry name" value="AdoMet_MTases"/>
    <property type="match status" value="1"/>
</dbReference>
<dbReference type="PROSITE" id="PS00092">
    <property type="entry name" value="N6_MTASE"/>
    <property type="match status" value="1"/>
</dbReference>
<dbReference type="HAMAP" id="MF_02125">
    <property type="entry name" value="L3_methyltr_PrmB"/>
    <property type="match status" value="1"/>
</dbReference>
<evidence type="ECO:0000259" key="6">
    <source>
        <dbReference type="Pfam" id="PF17827"/>
    </source>
</evidence>
<dbReference type="FunFam" id="3.40.50.150:FF:000042">
    <property type="entry name" value="50S ribosomal protein L3 glutamine methyltransferase"/>
    <property type="match status" value="1"/>
</dbReference>
<comment type="function">
    <text evidence="4">Methylates ribosomal protein uL3 on a specific glutamine residue.</text>
</comment>
<feature type="domain" description="Methyltransferase small" evidence="5">
    <location>
        <begin position="137"/>
        <end position="218"/>
    </location>
</feature>
<sequence length="312" mass="34660">MTVSAQIDAFEQLSQLSTIRDWLRWSVSSLQRCEVYFGHGTDNAVSESQALLSAALHLDFAQLEQFADAQLSEPERQQIYTWVVERIETRRPAAYITGEAWFAELPFVVDERVLVPRSPIAELIEQEFSPWLQHQPMRILDLCTGSGCIAIACAYAFPEAEVDALDLSADALAVAEINIANHGLEQRVIPIQSDLFQAIPGQVYDLIVTNPPYVDAADMASLPEEFQHEPELGLAAGEDGLDLVRTILREAPQHLSENGILICEVGNSMLALAATYPHVPFVWLEFERGGDGVFLLTREQLMAHHADFSATE</sequence>
<dbReference type="GO" id="GO:0005829">
    <property type="term" value="C:cytosol"/>
    <property type="evidence" value="ECO:0007669"/>
    <property type="project" value="TreeGrafter"/>
</dbReference>
<keyword evidence="7" id="KW-0689">Ribosomal protein</keyword>
<name>A0A432ZNV0_9GAMM</name>
<dbReference type="SUPFAM" id="SSF53335">
    <property type="entry name" value="S-adenosyl-L-methionine-dependent methyltransferases"/>
    <property type="match status" value="1"/>
</dbReference>
<keyword evidence="2 4" id="KW-0808">Transferase</keyword>
<dbReference type="EMBL" id="PIQG01000001">
    <property type="protein sequence ID" value="RUO79532.1"/>
    <property type="molecule type" value="Genomic_DNA"/>
</dbReference>
<feature type="domain" description="Release factor glutamine methyltransferase N-terminal" evidence="6">
    <location>
        <begin position="22"/>
        <end position="98"/>
    </location>
</feature>
<dbReference type="PANTHER" id="PTHR47806">
    <property type="entry name" value="50S RIBOSOMAL PROTEIN L3 GLUTAMINE METHYLTRANSFERASE"/>
    <property type="match status" value="1"/>
</dbReference>